<dbReference type="AlphaFoldDB" id="I0Z7D7"/>
<dbReference type="PANTHER" id="PTHR46228:SF2">
    <property type="entry name" value="KELCH REPEAT PROTEIN (AFU_ORTHOLOGUE AFUA_4G14350)"/>
    <property type="match status" value="1"/>
</dbReference>
<evidence type="ECO:0000313" key="5">
    <source>
        <dbReference type="Proteomes" id="UP000007264"/>
    </source>
</evidence>
<protein>
    <recommendedName>
        <fullName evidence="6">Galactose oxidase</fullName>
    </recommendedName>
</protein>
<dbReference type="SUPFAM" id="SSF117281">
    <property type="entry name" value="Kelch motif"/>
    <property type="match status" value="1"/>
</dbReference>
<evidence type="ECO:0000256" key="1">
    <source>
        <dbReference type="ARBA" id="ARBA00022441"/>
    </source>
</evidence>
<dbReference type="Pfam" id="PF24681">
    <property type="entry name" value="Kelch_KLHDC2_KLHL20_DRC7"/>
    <property type="match status" value="1"/>
</dbReference>
<feature type="coiled-coil region" evidence="3">
    <location>
        <begin position="363"/>
        <end position="471"/>
    </location>
</feature>
<evidence type="ECO:0000256" key="2">
    <source>
        <dbReference type="ARBA" id="ARBA00022737"/>
    </source>
</evidence>
<dbReference type="EMBL" id="AGSI01000002">
    <property type="protein sequence ID" value="EIE26556.1"/>
    <property type="molecule type" value="Genomic_DNA"/>
</dbReference>
<keyword evidence="2" id="KW-0677">Repeat</keyword>
<dbReference type="Gene3D" id="3.40.30.10">
    <property type="entry name" value="Glutaredoxin"/>
    <property type="match status" value="1"/>
</dbReference>
<organism evidence="4 5">
    <name type="scientific">Coccomyxa subellipsoidea (strain C-169)</name>
    <name type="common">Green microalga</name>
    <dbReference type="NCBI Taxonomy" id="574566"/>
    <lineage>
        <taxon>Eukaryota</taxon>
        <taxon>Viridiplantae</taxon>
        <taxon>Chlorophyta</taxon>
        <taxon>core chlorophytes</taxon>
        <taxon>Trebouxiophyceae</taxon>
        <taxon>Trebouxiophyceae incertae sedis</taxon>
        <taxon>Coccomyxaceae</taxon>
        <taxon>Coccomyxa</taxon>
        <taxon>Coccomyxa subellipsoidea</taxon>
    </lineage>
</organism>
<dbReference type="InterPro" id="IPR036249">
    <property type="entry name" value="Thioredoxin-like_sf"/>
</dbReference>
<dbReference type="RefSeq" id="XP_005651100.1">
    <property type="nucleotide sequence ID" value="XM_005651043.1"/>
</dbReference>
<keyword evidence="5" id="KW-1185">Reference proteome</keyword>
<name>I0Z7D7_COCSC</name>
<dbReference type="PANTHER" id="PTHR46228">
    <property type="entry name" value="KELCH DOMAIN-CONTAINING PROTEIN"/>
    <property type="match status" value="1"/>
</dbReference>
<evidence type="ECO:0000313" key="4">
    <source>
        <dbReference type="EMBL" id="EIE26556.1"/>
    </source>
</evidence>
<dbReference type="GeneID" id="17044566"/>
<reference evidence="4 5" key="1">
    <citation type="journal article" date="2012" name="Genome Biol.">
        <title>The genome of the polar eukaryotic microalga coccomyxa subellipsoidea reveals traits of cold adaptation.</title>
        <authorList>
            <person name="Blanc G."/>
            <person name="Agarkova I."/>
            <person name="Grimwood J."/>
            <person name="Kuo A."/>
            <person name="Brueggeman A."/>
            <person name="Dunigan D."/>
            <person name="Gurnon J."/>
            <person name="Ladunga I."/>
            <person name="Lindquist E."/>
            <person name="Lucas S."/>
            <person name="Pangilinan J."/>
            <person name="Proschold T."/>
            <person name="Salamov A."/>
            <person name="Schmutz J."/>
            <person name="Weeks D."/>
            <person name="Yamada T."/>
            <person name="Claverie J.M."/>
            <person name="Grigoriev I."/>
            <person name="Van Etten J."/>
            <person name="Lomsadze A."/>
            <person name="Borodovsky M."/>
        </authorList>
    </citation>
    <scope>NUCLEOTIDE SEQUENCE [LARGE SCALE GENOMIC DNA]</scope>
    <source>
        <strain evidence="4 5">C-169</strain>
    </source>
</reference>
<keyword evidence="3" id="KW-0175">Coiled coil</keyword>
<proteinExistence type="predicted"/>
<dbReference type="Gene3D" id="2.120.10.80">
    <property type="entry name" value="Kelch-type beta propeller"/>
    <property type="match status" value="1"/>
</dbReference>
<dbReference type="InterPro" id="IPR015915">
    <property type="entry name" value="Kelch-typ_b-propeller"/>
</dbReference>
<dbReference type="KEGG" id="csl:COCSUDRAFT_64551"/>
<keyword evidence="1" id="KW-0880">Kelch repeat</keyword>
<dbReference type="CDD" id="cd02980">
    <property type="entry name" value="TRX_Fd_family"/>
    <property type="match status" value="1"/>
</dbReference>
<dbReference type="STRING" id="574566.I0Z7D7"/>
<evidence type="ECO:0000256" key="3">
    <source>
        <dbReference type="SAM" id="Coils"/>
    </source>
</evidence>
<dbReference type="SUPFAM" id="SSF52833">
    <property type="entry name" value="Thioredoxin-like"/>
    <property type="match status" value="1"/>
</dbReference>
<dbReference type="Proteomes" id="UP000007264">
    <property type="component" value="Unassembled WGS sequence"/>
</dbReference>
<gene>
    <name evidence="4" type="ORF">COCSUDRAFT_64551</name>
</gene>
<dbReference type="OrthoDB" id="532572at2759"/>
<accession>I0Z7D7</accession>
<feature type="coiled-coil region" evidence="3">
    <location>
        <begin position="234"/>
        <end position="320"/>
    </location>
</feature>
<sequence>MQRVGDCCYVVGGRGTTHKPVSEEHFVACYNTKQSQWLPIREIKGQPPPAVSSIRGAALEDRIILFGGADLKKERFNRLWTLHISRRTQLRWSCTDDPPSDTDRPCERAAHSVSLVGDHLYVISGYGSVRHYASDAWRLSLKAPRVAAIDCQQGGAEAAEGSQWMKAKRRRTDPTKGAANGHAAFVESAVDISAAVPKVPAVQIKPAPVACQAQGACRAAAVSALPVCGSSLEEERLRHENEELRRALDHERNLLKGMVDNTELMKQRMAAEAAQRRLQSELQELRQATDLEMHALRRQHQIAEDRLQREVLARQAAEQELVHSKRAQESADEAAQKARLYSSELAQKAEEARNESLLHMQSKEAADQELQRFQKEIAVMQRTCEHLQKELHGSEMKRKEAESMAEKLQSQLFQARDSADKERTELVERAAKAEAALTDARAELEHLKQNLKSLQTQLAERQAELHQSKEHLDAAGKENGTLKSCADTEVSEVRSSNVVPMIAKLKKEKIMPIKKDALEVVSNLLSGARVSVCQGKACSKRGSAQLMEELSMHAEEGVEVMPCKCLDKCKAGPNLEVTVGAEKRIVAVNAPAQKVLVSMP</sequence>
<comment type="caution">
    <text evidence="4">The sequence shown here is derived from an EMBL/GenBank/DDBJ whole genome shotgun (WGS) entry which is preliminary data.</text>
</comment>
<evidence type="ECO:0008006" key="6">
    <source>
        <dbReference type="Google" id="ProtNLM"/>
    </source>
</evidence>